<gene>
    <name evidence="1" type="ORF">L485_22600</name>
</gene>
<sequence length="50" mass="5789">MHNHLQCATVVADMSDAELIEIWSKMADPDRPTDLEEAVVDEMERRDIDF</sequence>
<name>T0HH58_9SPHN</name>
<evidence type="ECO:0000313" key="2">
    <source>
        <dbReference type="Proteomes" id="UP000015524"/>
    </source>
</evidence>
<reference evidence="1 2" key="1">
    <citation type="journal article" date="2013" name="Genome Announc.">
        <title>Draft Genome Sequence of a Hexachlorocyclohexane-Degrading Bacterium, Sphingobium baderi Strain LL03T.</title>
        <authorList>
            <person name="Kaur J."/>
            <person name="Verma H."/>
            <person name="Tripathi C."/>
            <person name="Khurana J.P."/>
            <person name="Lal R."/>
        </authorList>
    </citation>
    <scope>NUCLEOTIDE SEQUENCE [LARGE SCALE GENOMIC DNA]</scope>
    <source>
        <strain evidence="1 2">LL03</strain>
    </source>
</reference>
<dbReference type="RefSeq" id="WP_021247043.1">
    <property type="nucleotide sequence ID" value="NZ_ATIB01000088.1"/>
</dbReference>
<dbReference type="AlphaFoldDB" id="T0HH58"/>
<accession>T0HH58</accession>
<dbReference type="Proteomes" id="UP000015524">
    <property type="component" value="Unassembled WGS sequence"/>
</dbReference>
<keyword evidence="2" id="KW-1185">Reference proteome</keyword>
<protein>
    <submittedName>
        <fullName evidence="1">Uncharacterized protein</fullName>
    </submittedName>
</protein>
<organism evidence="1 2">
    <name type="scientific">Sphingobium baderi LL03</name>
    <dbReference type="NCBI Taxonomy" id="1114964"/>
    <lineage>
        <taxon>Bacteria</taxon>
        <taxon>Pseudomonadati</taxon>
        <taxon>Pseudomonadota</taxon>
        <taxon>Alphaproteobacteria</taxon>
        <taxon>Sphingomonadales</taxon>
        <taxon>Sphingomonadaceae</taxon>
        <taxon>Sphingobium</taxon>
    </lineage>
</organism>
<dbReference type="EMBL" id="ATIB01000088">
    <property type="protein sequence ID" value="EQA96873.1"/>
    <property type="molecule type" value="Genomic_DNA"/>
</dbReference>
<comment type="caution">
    <text evidence="1">The sequence shown here is derived from an EMBL/GenBank/DDBJ whole genome shotgun (WGS) entry which is preliminary data.</text>
</comment>
<proteinExistence type="predicted"/>
<evidence type="ECO:0000313" key="1">
    <source>
        <dbReference type="EMBL" id="EQA96873.1"/>
    </source>
</evidence>